<keyword evidence="4" id="KW-1185">Reference proteome</keyword>
<dbReference type="PANTHER" id="PTHR43233">
    <property type="entry name" value="FAMILY N-ACETYLTRANSFERASE, PUTATIVE (AFU_ORTHOLOGUE AFUA_6G03350)-RELATED"/>
    <property type="match status" value="1"/>
</dbReference>
<name>A0ABD5R6N1_9EURY</name>
<evidence type="ECO:0000313" key="4">
    <source>
        <dbReference type="Proteomes" id="UP001596201"/>
    </source>
</evidence>
<organism evidence="3 4">
    <name type="scientific">Salinirubrum litoreum</name>
    <dbReference type="NCBI Taxonomy" id="1126234"/>
    <lineage>
        <taxon>Archaea</taxon>
        <taxon>Methanobacteriati</taxon>
        <taxon>Methanobacteriota</taxon>
        <taxon>Stenosarchaea group</taxon>
        <taxon>Halobacteria</taxon>
        <taxon>Halobacteriales</taxon>
        <taxon>Haloferacaceae</taxon>
        <taxon>Salinirubrum</taxon>
    </lineage>
</organism>
<dbReference type="InterPro" id="IPR000182">
    <property type="entry name" value="GNAT_dom"/>
</dbReference>
<dbReference type="AlphaFoldDB" id="A0ABD5R6N1"/>
<evidence type="ECO:0000256" key="1">
    <source>
        <dbReference type="SAM" id="MobiDB-lite"/>
    </source>
</evidence>
<feature type="domain" description="N-acetyltransferase" evidence="2">
    <location>
        <begin position="31"/>
        <end position="163"/>
    </location>
</feature>
<evidence type="ECO:0000313" key="3">
    <source>
        <dbReference type="EMBL" id="MFC5365567.1"/>
    </source>
</evidence>
<keyword evidence="3" id="KW-0808">Transferase</keyword>
<sequence length="163" mass="17688">MDDERSEGSARNDDASASTPNGDIGSSSADYTIRDALPTVEDFLHLRESADMAPRSREAVERGLPNSVVGAIAVHDPTDETVGMARIVGDDGAVYHVCDMVVHPDHQGRGLGTRLMERLLAYVEETAPPQAYVNLVADVDGFYEQFGFEETAPVSKGMYLRTE</sequence>
<dbReference type="PANTHER" id="PTHR43233:SF1">
    <property type="entry name" value="FAMILY N-ACETYLTRANSFERASE, PUTATIVE (AFU_ORTHOLOGUE AFUA_6G03350)-RELATED"/>
    <property type="match status" value="1"/>
</dbReference>
<dbReference type="PROSITE" id="PS51186">
    <property type="entry name" value="GNAT"/>
    <property type="match status" value="1"/>
</dbReference>
<dbReference type="Gene3D" id="3.40.630.30">
    <property type="match status" value="1"/>
</dbReference>
<dbReference type="Proteomes" id="UP001596201">
    <property type="component" value="Unassembled WGS sequence"/>
</dbReference>
<dbReference type="CDD" id="cd04301">
    <property type="entry name" value="NAT_SF"/>
    <property type="match status" value="1"/>
</dbReference>
<feature type="compositionally biased region" description="Basic and acidic residues" evidence="1">
    <location>
        <begin position="1"/>
        <end position="14"/>
    </location>
</feature>
<protein>
    <submittedName>
        <fullName evidence="3">GNAT family N-acetyltransferase</fullName>
        <ecNumber evidence="3">2.3.-.-</ecNumber>
    </submittedName>
</protein>
<dbReference type="SUPFAM" id="SSF55729">
    <property type="entry name" value="Acyl-CoA N-acyltransferases (Nat)"/>
    <property type="match status" value="1"/>
</dbReference>
<gene>
    <name evidence="3" type="ORF">ACFPJ5_01350</name>
</gene>
<dbReference type="InterPro" id="IPR053144">
    <property type="entry name" value="Acetyltransferase_Butenolide"/>
</dbReference>
<dbReference type="GO" id="GO:0016746">
    <property type="term" value="F:acyltransferase activity"/>
    <property type="evidence" value="ECO:0007669"/>
    <property type="project" value="UniProtKB-KW"/>
</dbReference>
<evidence type="ECO:0000259" key="2">
    <source>
        <dbReference type="PROSITE" id="PS51186"/>
    </source>
</evidence>
<dbReference type="InterPro" id="IPR016181">
    <property type="entry name" value="Acyl_CoA_acyltransferase"/>
</dbReference>
<dbReference type="Pfam" id="PF13508">
    <property type="entry name" value="Acetyltransf_7"/>
    <property type="match status" value="1"/>
</dbReference>
<feature type="region of interest" description="Disordered" evidence="1">
    <location>
        <begin position="1"/>
        <end position="30"/>
    </location>
</feature>
<dbReference type="RefSeq" id="WP_227229144.1">
    <property type="nucleotide sequence ID" value="NZ_JAJCVJ010000001.1"/>
</dbReference>
<feature type="compositionally biased region" description="Polar residues" evidence="1">
    <location>
        <begin position="15"/>
        <end position="30"/>
    </location>
</feature>
<dbReference type="EC" id="2.3.-.-" evidence="3"/>
<keyword evidence="3" id="KW-0012">Acyltransferase</keyword>
<proteinExistence type="predicted"/>
<reference evidence="3 4" key="1">
    <citation type="journal article" date="2019" name="Int. J. Syst. Evol. Microbiol.">
        <title>The Global Catalogue of Microorganisms (GCM) 10K type strain sequencing project: providing services to taxonomists for standard genome sequencing and annotation.</title>
        <authorList>
            <consortium name="The Broad Institute Genomics Platform"/>
            <consortium name="The Broad Institute Genome Sequencing Center for Infectious Disease"/>
            <person name="Wu L."/>
            <person name="Ma J."/>
        </authorList>
    </citation>
    <scope>NUCLEOTIDE SEQUENCE [LARGE SCALE GENOMIC DNA]</scope>
    <source>
        <strain evidence="3 4">CGMCC 1.12237</strain>
    </source>
</reference>
<accession>A0ABD5R6N1</accession>
<dbReference type="EMBL" id="JBHSKX010000001">
    <property type="protein sequence ID" value="MFC5365567.1"/>
    <property type="molecule type" value="Genomic_DNA"/>
</dbReference>
<comment type="caution">
    <text evidence="3">The sequence shown here is derived from an EMBL/GenBank/DDBJ whole genome shotgun (WGS) entry which is preliminary data.</text>
</comment>